<name>A0AAV0B5L8_PHAPC</name>
<dbReference type="AlphaFoldDB" id="A0AAV0B5L8"/>
<dbReference type="Proteomes" id="UP001153365">
    <property type="component" value="Unassembled WGS sequence"/>
</dbReference>
<evidence type="ECO:0000256" key="1">
    <source>
        <dbReference type="SAM" id="MobiDB-lite"/>
    </source>
</evidence>
<keyword evidence="3" id="KW-1185">Reference proteome</keyword>
<gene>
    <name evidence="2" type="ORF">PPACK8108_LOCUS12592</name>
</gene>
<organism evidence="2 3">
    <name type="scientific">Phakopsora pachyrhizi</name>
    <name type="common">Asian soybean rust disease fungus</name>
    <dbReference type="NCBI Taxonomy" id="170000"/>
    <lineage>
        <taxon>Eukaryota</taxon>
        <taxon>Fungi</taxon>
        <taxon>Dikarya</taxon>
        <taxon>Basidiomycota</taxon>
        <taxon>Pucciniomycotina</taxon>
        <taxon>Pucciniomycetes</taxon>
        <taxon>Pucciniales</taxon>
        <taxon>Phakopsoraceae</taxon>
        <taxon>Phakopsora</taxon>
    </lineage>
</organism>
<feature type="compositionally biased region" description="Gly residues" evidence="1">
    <location>
        <begin position="1"/>
        <end position="10"/>
    </location>
</feature>
<comment type="caution">
    <text evidence="2">The sequence shown here is derived from an EMBL/GenBank/DDBJ whole genome shotgun (WGS) entry which is preliminary data.</text>
</comment>
<proteinExistence type="predicted"/>
<feature type="region of interest" description="Disordered" evidence="1">
    <location>
        <begin position="91"/>
        <end position="121"/>
    </location>
</feature>
<sequence length="121" mass="13197">MDTGVGGSDYGGKEGVVEASSQEPRTKGETMGPWTQGPGNINWIAKAWGYQTEPALDLQGKKQLMEEGQLDLSTDGKQARELISFGRQIEGSPIGRQPKLDQMEGDFEGREKSLKRIGARD</sequence>
<evidence type="ECO:0000313" key="2">
    <source>
        <dbReference type="EMBL" id="CAH7677443.1"/>
    </source>
</evidence>
<evidence type="ECO:0000313" key="3">
    <source>
        <dbReference type="Proteomes" id="UP001153365"/>
    </source>
</evidence>
<protein>
    <submittedName>
        <fullName evidence="2">Uncharacterized protein</fullName>
    </submittedName>
</protein>
<feature type="region of interest" description="Disordered" evidence="1">
    <location>
        <begin position="1"/>
        <end position="38"/>
    </location>
</feature>
<dbReference type="EMBL" id="CALTRL010003041">
    <property type="protein sequence ID" value="CAH7677443.1"/>
    <property type="molecule type" value="Genomic_DNA"/>
</dbReference>
<accession>A0AAV0B5L8</accession>
<feature type="compositionally biased region" description="Basic and acidic residues" evidence="1">
    <location>
        <begin position="98"/>
        <end position="121"/>
    </location>
</feature>
<reference evidence="2" key="1">
    <citation type="submission" date="2022-06" db="EMBL/GenBank/DDBJ databases">
        <authorList>
            <consortium name="SYNGENTA / RWTH Aachen University"/>
        </authorList>
    </citation>
    <scope>NUCLEOTIDE SEQUENCE</scope>
</reference>